<comment type="similarity">
    <text evidence="7">Belongs to the NrdR family.</text>
</comment>
<evidence type="ECO:0000256" key="2">
    <source>
        <dbReference type="ARBA" id="ARBA00022741"/>
    </source>
</evidence>
<evidence type="ECO:0000256" key="5">
    <source>
        <dbReference type="ARBA" id="ARBA00023125"/>
    </source>
</evidence>
<sequence>MICPFCAHEVTKVLDKREGADGKTTRRRRACQKCGRRFTTFERVDTPDLLIIKKAGQRELFDRSKIRSGVIKACEKRPISAEAIEKIVDEVEVDLRSSGESEVSSKTVGEIVTKKLKVLDKIAYIRFASVYRQFADISDFERELANLSKKFKK</sequence>
<dbReference type="GO" id="GO:0008270">
    <property type="term" value="F:zinc ion binding"/>
    <property type="evidence" value="ECO:0007669"/>
    <property type="project" value="UniProtKB-UniRule"/>
</dbReference>
<reference evidence="9 10" key="1">
    <citation type="journal article" date="2016" name="Nat. Commun.">
        <title>Thousands of microbial genomes shed light on interconnected biogeochemical processes in an aquifer system.</title>
        <authorList>
            <person name="Anantharaman K."/>
            <person name="Brown C.T."/>
            <person name="Hug L.A."/>
            <person name="Sharon I."/>
            <person name="Castelle C.J."/>
            <person name="Probst A.J."/>
            <person name="Thomas B.C."/>
            <person name="Singh A."/>
            <person name="Wilkins M.J."/>
            <person name="Karaoz U."/>
            <person name="Brodie E.L."/>
            <person name="Williams K.H."/>
            <person name="Hubbard S.S."/>
            <person name="Banfield J.F."/>
        </authorList>
    </citation>
    <scope>NUCLEOTIDE SEQUENCE [LARGE SCALE GENOMIC DNA]</scope>
</reference>
<evidence type="ECO:0000259" key="8">
    <source>
        <dbReference type="PROSITE" id="PS51161"/>
    </source>
</evidence>
<comment type="function">
    <text evidence="7">Negatively regulates transcription of bacterial ribonucleotide reductase nrd genes and operons by binding to NrdR-boxes.</text>
</comment>
<dbReference type="GO" id="GO:0045892">
    <property type="term" value="P:negative regulation of DNA-templated transcription"/>
    <property type="evidence" value="ECO:0007669"/>
    <property type="project" value="UniProtKB-UniRule"/>
</dbReference>
<dbReference type="GO" id="GO:0003677">
    <property type="term" value="F:DNA binding"/>
    <property type="evidence" value="ECO:0007669"/>
    <property type="project" value="UniProtKB-KW"/>
</dbReference>
<accession>A0A1F5H373</accession>
<keyword evidence="2 7" id="KW-0547">Nucleotide-binding</keyword>
<dbReference type="Pfam" id="PF03477">
    <property type="entry name" value="ATP-cone"/>
    <property type="match status" value="1"/>
</dbReference>
<comment type="caution">
    <text evidence="9">The sequence shown here is derived from an EMBL/GenBank/DDBJ whole genome shotgun (WGS) entry which is preliminary data.</text>
</comment>
<dbReference type="Proteomes" id="UP000176740">
    <property type="component" value="Unassembled WGS sequence"/>
</dbReference>
<evidence type="ECO:0000256" key="6">
    <source>
        <dbReference type="ARBA" id="ARBA00023163"/>
    </source>
</evidence>
<dbReference type="InterPro" id="IPR055173">
    <property type="entry name" value="NrdR-like_N"/>
</dbReference>
<organism evidence="9 10">
    <name type="scientific">Candidatus Curtissbacteria bacterium RIFCSPLOWO2_01_FULL_38_11b</name>
    <dbReference type="NCBI Taxonomy" id="1797725"/>
    <lineage>
        <taxon>Bacteria</taxon>
        <taxon>Candidatus Curtissiibacteriota</taxon>
    </lineage>
</organism>
<dbReference type="InterPro" id="IPR005144">
    <property type="entry name" value="ATP-cone_dom"/>
</dbReference>
<comment type="cofactor">
    <cofactor evidence="7">
        <name>Zn(2+)</name>
        <dbReference type="ChEBI" id="CHEBI:29105"/>
    </cofactor>
    <text evidence="7">Binds 1 zinc ion.</text>
</comment>
<keyword evidence="4 7" id="KW-0805">Transcription regulation</keyword>
<dbReference type="Pfam" id="PF22811">
    <property type="entry name" value="Zn_ribbon_NrdR"/>
    <property type="match status" value="1"/>
</dbReference>
<keyword evidence="7" id="KW-0863">Zinc-finger</keyword>
<dbReference type="GO" id="GO:0005524">
    <property type="term" value="F:ATP binding"/>
    <property type="evidence" value="ECO:0007669"/>
    <property type="project" value="UniProtKB-UniRule"/>
</dbReference>
<feature type="zinc finger region" evidence="7">
    <location>
        <begin position="3"/>
        <end position="34"/>
    </location>
</feature>
<dbReference type="AlphaFoldDB" id="A0A1F5H373"/>
<proteinExistence type="inferred from homology"/>
<name>A0A1F5H373_9BACT</name>
<feature type="domain" description="ATP-cone" evidence="8">
    <location>
        <begin position="49"/>
        <end position="139"/>
    </location>
</feature>
<evidence type="ECO:0000313" key="9">
    <source>
        <dbReference type="EMBL" id="OGD98622.1"/>
    </source>
</evidence>
<keyword evidence="6 7" id="KW-0804">Transcription</keyword>
<gene>
    <name evidence="7" type="primary">nrdR</name>
    <name evidence="9" type="ORF">A3A49_02140</name>
</gene>
<keyword evidence="7" id="KW-0862">Zinc</keyword>
<keyword evidence="1 7" id="KW-0678">Repressor</keyword>
<keyword evidence="3 7" id="KW-0067">ATP-binding</keyword>
<dbReference type="STRING" id="1797725.A3A49_02140"/>
<dbReference type="NCBIfam" id="TIGR00244">
    <property type="entry name" value="transcriptional regulator NrdR"/>
    <property type="match status" value="1"/>
</dbReference>
<dbReference type="HAMAP" id="MF_00440">
    <property type="entry name" value="NrdR"/>
    <property type="match status" value="1"/>
</dbReference>
<evidence type="ECO:0000256" key="1">
    <source>
        <dbReference type="ARBA" id="ARBA00022491"/>
    </source>
</evidence>
<dbReference type="EMBL" id="MFBO01000007">
    <property type="protein sequence ID" value="OGD98622.1"/>
    <property type="molecule type" value="Genomic_DNA"/>
</dbReference>
<evidence type="ECO:0000256" key="4">
    <source>
        <dbReference type="ARBA" id="ARBA00023015"/>
    </source>
</evidence>
<dbReference type="PANTHER" id="PTHR30455">
    <property type="entry name" value="TRANSCRIPTIONAL REPRESSOR NRDR"/>
    <property type="match status" value="1"/>
</dbReference>
<keyword evidence="5 7" id="KW-0238">DNA-binding</keyword>
<evidence type="ECO:0000256" key="3">
    <source>
        <dbReference type="ARBA" id="ARBA00022840"/>
    </source>
</evidence>
<evidence type="ECO:0000256" key="7">
    <source>
        <dbReference type="HAMAP-Rule" id="MF_00440"/>
    </source>
</evidence>
<dbReference type="InterPro" id="IPR003796">
    <property type="entry name" value="RNR_NrdR-like"/>
</dbReference>
<keyword evidence="7" id="KW-0479">Metal-binding</keyword>
<protein>
    <recommendedName>
        <fullName evidence="7">Transcriptional repressor NrdR</fullName>
    </recommendedName>
</protein>
<dbReference type="PANTHER" id="PTHR30455:SF2">
    <property type="entry name" value="TRANSCRIPTIONAL REPRESSOR NRDR"/>
    <property type="match status" value="1"/>
</dbReference>
<dbReference type="PROSITE" id="PS51161">
    <property type="entry name" value="ATP_CONE"/>
    <property type="match status" value="1"/>
</dbReference>
<evidence type="ECO:0000313" key="10">
    <source>
        <dbReference type="Proteomes" id="UP000176740"/>
    </source>
</evidence>